<keyword evidence="4" id="KW-0964">Secreted</keyword>
<evidence type="ECO:0000313" key="7">
    <source>
        <dbReference type="EMBL" id="MBB4154535.1"/>
    </source>
</evidence>
<comment type="subcellular location">
    <subcellularLocation>
        <location evidence="2">Secreted</location>
    </subcellularLocation>
</comment>
<proteinExistence type="inferred from homology"/>
<dbReference type="Pfam" id="PF08548">
    <property type="entry name" value="Peptidase_M10_C"/>
    <property type="match status" value="1"/>
</dbReference>
<dbReference type="Gene3D" id="3.40.390.10">
    <property type="entry name" value="Collagenase (Catalytic Domain)"/>
    <property type="match status" value="1"/>
</dbReference>
<dbReference type="Proteomes" id="UP000529795">
    <property type="component" value="Unassembled WGS sequence"/>
</dbReference>
<comment type="cofactor">
    <cofactor evidence="1">
        <name>Ca(2+)</name>
        <dbReference type="ChEBI" id="CHEBI:29108"/>
    </cofactor>
</comment>
<gene>
    <name evidence="7" type="ORF">GGQ80_002451</name>
</gene>
<dbReference type="SMART" id="SM00235">
    <property type="entry name" value="ZnMc"/>
    <property type="match status" value="1"/>
</dbReference>
<comment type="caution">
    <text evidence="7">The sequence shown here is derived from an EMBL/GenBank/DDBJ whole genome shotgun (WGS) entry which is preliminary data.</text>
</comment>
<sequence>MRFDETAWRANYGALLYQKIPPATPPRWNFDSGIGTPVVVTYRFADTVPSYNQMVSAADFRTFPDDIRAMTRDIMRDIERFAGVTFVERADWPFESVQIVLMGRVVGGGEAFLPDRTPWGGDLVIGIGNGSKGNVLNSSDLFADGNFVQVRETLLHELGHALGLYHPRDYSNGIEAASSAAYAVAIDPALDTKRQMIESYVRDSGINGQFFSTYGPLDILALQELYGVNRTASAGNDTYTVRVKNPGMLTLWDAGGIDTLDLSDQLDPATVDIRSAAVSSIGRSVVPTDYGSFQTPASLNVLIGPGTIIENVIGTAFADAIIGNDVANRLDGGKGRDMLTGGLGDDVYVVDRSDDGIIELDGQGSDTVLTDALVYELPLDASVETLRALDPMSLAPQALRGNPGDQSIVGNAGNNTLNGFGGSDTLAGLAGDDTYLVRGVGDRVIEANGEGRDTVFTTVSYNLGANEVEMLSTVVQADTTRIDLIGNYATQLVIGNYGNNILNGGSGGDDTLIGLRGDDIYAVGSQSIAIVENAGEGYDSLVTSVDYRLAAGVSIEAFAAQIRNAASGLRLTGNELVQVIAGTDAADTIDGGGGADTLVGNGGADVFVLSTTPTPTAFALLADFAPGTDRIGLKAGVFGSVGERLDVGEFVLGVAAQDADDRIIYDRPTGRLLYDPDGTGGATAVQIAQLAAGLALSDGDLIVV</sequence>
<dbReference type="SUPFAM" id="SSF55486">
    <property type="entry name" value="Metalloproteases ('zincins'), catalytic domain"/>
    <property type="match status" value="1"/>
</dbReference>
<dbReference type="AlphaFoldDB" id="A0A840FMM9"/>
<keyword evidence="8" id="KW-1185">Reference proteome</keyword>
<evidence type="ECO:0000256" key="2">
    <source>
        <dbReference type="ARBA" id="ARBA00004613"/>
    </source>
</evidence>
<dbReference type="InterPro" id="IPR001343">
    <property type="entry name" value="Hemolysn_Ca-bd"/>
</dbReference>
<feature type="domain" description="Peptidase metallopeptidase" evidence="6">
    <location>
        <begin position="24"/>
        <end position="216"/>
    </location>
</feature>
<reference evidence="7 8" key="1">
    <citation type="submission" date="2020-08" db="EMBL/GenBank/DDBJ databases">
        <title>Genomic Encyclopedia of Type Strains, Phase IV (KMG-IV): sequencing the most valuable type-strain genomes for metagenomic binning, comparative biology and taxonomic classification.</title>
        <authorList>
            <person name="Goeker M."/>
        </authorList>
    </citation>
    <scope>NUCLEOTIDE SEQUENCE [LARGE SCALE GENOMIC DNA]</scope>
    <source>
        <strain evidence="7 8">YC6723</strain>
    </source>
</reference>
<evidence type="ECO:0000313" key="8">
    <source>
        <dbReference type="Proteomes" id="UP000529795"/>
    </source>
</evidence>
<dbReference type="RefSeq" id="WP_183985179.1">
    <property type="nucleotide sequence ID" value="NZ_JACIEV010000007.1"/>
</dbReference>
<dbReference type="InterPro" id="IPR024079">
    <property type="entry name" value="MetalloPept_cat_dom_sf"/>
</dbReference>
<name>A0A840FMM9_9SPHN</name>
<organism evidence="7 8">
    <name type="scientific">Sphingomonas jinjuensis</name>
    <dbReference type="NCBI Taxonomy" id="535907"/>
    <lineage>
        <taxon>Bacteria</taxon>
        <taxon>Pseudomonadati</taxon>
        <taxon>Pseudomonadota</taxon>
        <taxon>Alphaproteobacteria</taxon>
        <taxon>Sphingomonadales</taxon>
        <taxon>Sphingomonadaceae</taxon>
        <taxon>Sphingomonas</taxon>
    </lineage>
</organism>
<comment type="similarity">
    <text evidence="3">Belongs to the peptidase M10B family.</text>
</comment>
<dbReference type="EMBL" id="JACIEV010000007">
    <property type="protein sequence ID" value="MBB4154535.1"/>
    <property type="molecule type" value="Genomic_DNA"/>
</dbReference>
<keyword evidence="5" id="KW-0677">Repeat</keyword>
<dbReference type="GO" id="GO:0008237">
    <property type="term" value="F:metallopeptidase activity"/>
    <property type="evidence" value="ECO:0007669"/>
    <property type="project" value="InterPro"/>
</dbReference>
<evidence type="ECO:0000256" key="4">
    <source>
        <dbReference type="ARBA" id="ARBA00022525"/>
    </source>
</evidence>
<evidence type="ECO:0000256" key="5">
    <source>
        <dbReference type="ARBA" id="ARBA00022737"/>
    </source>
</evidence>
<evidence type="ECO:0000256" key="3">
    <source>
        <dbReference type="ARBA" id="ARBA00009490"/>
    </source>
</evidence>
<dbReference type="InterPro" id="IPR013858">
    <property type="entry name" value="Peptidase_M10B_C"/>
</dbReference>
<dbReference type="GO" id="GO:0005509">
    <property type="term" value="F:calcium ion binding"/>
    <property type="evidence" value="ECO:0007669"/>
    <property type="project" value="InterPro"/>
</dbReference>
<dbReference type="GO" id="GO:0008270">
    <property type="term" value="F:zinc ion binding"/>
    <property type="evidence" value="ECO:0007669"/>
    <property type="project" value="InterPro"/>
</dbReference>
<dbReference type="Pfam" id="PF00353">
    <property type="entry name" value="HemolysinCabind"/>
    <property type="match status" value="4"/>
</dbReference>
<dbReference type="Gene3D" id="2.150.10.10">
    <property type="entry name" value="Serralysin-like metalloprotease, C-terminal"/>
    <property type="match status" value="3"/>
</dbReference>
<dbReference type="GO" id="GO:0005615">
    <property type="term" value="C:extracellular space"/>
    <property type="evidence" value="ECO:0007669"/>
    <property type="project" value="InterPro"/>
</dbReference>
<evidence type="ECO:0000259" key="6">
    <source>
        <dbReference type="SMART" id="SM00235"/>
    </source>
</evidence>
<dbReference type="InterPro" id="IPR006026">
    <property type="entry name" value="Peptidase_Metallo"/>
</dbReference>
<protein>
    <submittedName>
        <fullName evidence="7">Ca2+-binding RTX toxin-like protein</fullName>
    </submittedName>
</protein>
<dbReference type="PRINTS" id="PR00313">
    <property type="entry name" value="CABNDNGRPT"/>
</dbReference>
<dbReference type="InterPro" id="IPR011049">
    <property type="entry name" value="Serralysin-like_metalloprot_C"/>
</dbReference>
<dbReference type="SUPFAM" id="SSF51120">
    <property type="entry name" value="beta-Roll"/>
    <property type="match status" value="2"/>
</dbReference>
<dbReference type="GO" id="GO:0006508">
    <property type="term" value="P:proteolysis"/>
    <property type="evidence" value="ECO:0007669"/>
    <property type="project" value="InterPro"/>
</dbReference>
<evidence type="ECO:0000256" key="1">
    <source>
        <dbReference type="ARBA" id="ARBA00001913"/>
    </source>
</evidence>
<accession>A0A840FMM9</accession>